<name>A0A0K0DWP2_STRER</name>
<dbReference type="FunFam" id="3.30.160.60:FF:000245">
    <property type="entry name" value="zinc finger protein Gfi-1"/>
    <property type="match status" value="1"/>
</dbReference>
<accession>A0A0K0DWP2</accession>
<dbReference type="Proteomes" id="UP000035681">
    <property type="component" value="Unplaced"/>
</dbReference>
<feature type="domain" description="C2H2-type" evidence="12">
    <location>
        <begin position="244"/>
        <end position="271"/>
    </location>
</feature>
<proteinExistence type="predicted"/>
<dbReference type="PANTHER" id="PTHR16515">
    <property type="entry name" value="PR DOMAIN ZINC FINGER PROTEIN"/>
    <property type="match status" value="1"/>
</dbReference>
<dbReference type="AlphaFoldDB" id="A0A0K0DWP2"/>
<dbReference type="Pfam" id="PF00096">
    <property type="entry name" value="zf-C2H2"/>
    <property type="match status" value="4"/>
</dbReference>
<dbReference type="PANTHER" id="PTHR16515:SF49">
    <property type="entry name" value="GASTRULA ZINC FINGER PROTEIN XLCGF49.1-LIKE-RELATED"/>
    <property type="match status" value="1"/>
</dbReference>
<dbReference type="STRING" id="6248.A0A0K0DWP2"/>
<keyword evidence="8" id="KW-0804">Transcription</keyword>
<evidence type="ECO:0000256" key="2">
    <source>
        <dbReference type="ARBA" id="ARBA00022723"/>
    </source>
</evidence>
<dbReference type="InterPro" id="IPR050331">
    <property type="entry name" value="Zinc_finger"/>
</dbReference>
<reference evidence="14" key="1">
    <citation type="submission" date="2015-08" db="UniProtKB">
        <authorList>
            <consortium name="WormBaseParasite"/>
        </authorList>
    </citation>
    <scope>IDENTIFICATION</scope>
</reference>
<keyword evidence="6" id="KW-0805">Transcription regulation</keyword>
<evidence type="ECO:0000256" key="6">
    <source>
        <dbReference type="ARBA" id="ARBA00023015"/>
    </source>
</evidence>
<dbReference type="PROSITE" id="PS50157">
    <property type="entry name" value="ZINC_FINGER_C2H2_2"/>
    <property type="match status" value="4"/>
</dbReference>
<dbReference type="GO" id="GO:0003677">
    <property type="term" value="F:DNA binding"/>
    <property type="evidence" value="ECO:0007669"/>
    <property type="project" value="UniProtKB-KW"/>
</dbReference>
<dbReference type="FunFam" id="3.30.160.60:FF:000432">
    <property type="entry name" value="zinc finger protein Gfi-1b isoform X1"/>
    <property type="match status" value="1"/>
</dbReference>
<evidence type="ECO:0000259" key="12">
    <source>
        <dbReference type="PROSITE" id="PS50157"/>
    </source>
</evidence>
<evidence type="ECO:0000256" key="9">
    <source>
        <dbReference type="ARBA" id="ARBA00023242"/>
    </source>
</evidence>
<dbReference type="InterPro" id="IPR036236">
    <property type="entry name" value="Znf_C2H2_sf"/>
</dbReference>
<evidence type="ECO:0000256" key="3">
    <source>
        <dbReference type="ARBA" id="ARBA00022737"/>
    </source>
</evidence>
<dbReference type="GO" id="GO:0000981">
    <property type="term" value="F:DNA-binding transcription factor activity, RNA polymerase II-specific"/>
    <property type="evidence" value="ECO:0007669"/>
    <property type="project" value="UniProtKB-ARBA"/>
</dbReference>
<dbReference type="Gene3D" id="3.30.160.60">
    <property type="entry name" value="Classic Zinc Finger"/>
    <property type="match status" value="4"/>
</dbReference>
<keyword evidence="2" id="KW-0479">Metal-binding</keyword>
<dbReference type="GO" id="GO:0005634">
    <property type="term" value="C:nucleus"/>
    <property type="evidence" value="ECO:0007669"/>
    <property type="project" value="UniProtKB-SubCell"/>
</dbReference>
<dbReference type="GO" id="GO:0000122">
    <property type="term" value="P:negative regulation of transcription by RNA polymerase II"/>
    <property type="evidence" value="ECO:0007669"/>
    <property type="project" value="UniProtKB-ARBA"/>
</dbReference>
<organism evidence="14">
    <name type="scientific">Strongyloides stercoralis</name>
    <name type="common">Threadworm</name>
    <dbReference type="NCBI Taxonomy" id="6248"/>
    <lineage>
        <taxon>Eukaryota</taxon>
        <taxon>Metazoa</taxon>
        <taxon>Ecdysozoa</taxon>
        <taxon>Nematoda</taxon>
        <taxon>Chromadorea</taxon>
        <taxon>Rhabditida</taxon>
        <taxon>Tylenchina</taxon>
        <taxon>Panagrolaimomorpha</taxon>
        <taxon>Strongyloidoidea</taxon>
        <taxon>Strongyloididae</taxon>
        <taxon>Strongyloides</taxon>
    </lineage>
</organism>
<evidence type="ECO:0000256" key="11">
    <source>
        <dbReference type="SAM" id="MobiDB-lite"/>
    </source>
</evidence>
<evidence type="ECO:0000256" key="10">
    <source>
        <dbReference type="PROSITE-ProRule" id="PRU00042"/>
    </source>
</evidence>
<evidence type="ECO:0000256" key="1">
    <source>
        <dbReference type="ARBA" id="ARBA00004123"/>
    </source>
</evidence>
<evidence type="ECO:0000313" key="13">
    <source>
        <dbReference type="Proteomes" id="UP000035681"/>
    </source>
</evidence>
<protein>
    <submittedName>
        <fullName evidence="15">C2H2-type domain-containing protein</fullName>
    </submittedName>
    <submittedName>
        <fullName evidence="14">Zinc finger protein sens</fullName>
    </submittedName>
</protein>
<keyword evidence="5" id="KW-0862">Zinc</keyword>
<keyword evidence="7" id="KW-0238">DNA-binding</keyword>
<evidence type="ECO:0000256" key="7">
    <source>
        <dbReference type="ARBA" id="ARBA00023125"/>
    </source>
</evidence>
<dbReference type="GO" id="GO:0008270">
    <property type="term" value="F:zinc ion binding"/>
    <property type="evidence" value="ECO:0007669"/>
    <property type="project" value="UniProtKB-KW"/>
</dbReference>
<feature type="domain" description="C2H2-type" evidence="12">
    <location>
        <begin position="300"/>
        <end position="328"/>
    </location>
</feature>
<evidence type="ECO:0000313" key="15">
    <source>
        <dbReference type="WBParaSite" id="TCONS_00006225.p1"/>
    </source>
</evidence>
<dbReference type="SMART" id="SM00355">
    <property type="entry name" value="ZnF_C2H2"/>
    <property type="match status" value="4"/>
</dbReference>
<dbReference type="FunFam" id="3.30.160.60:FF:000148">
    <property type="entry name" value="zinc finger protein Gfi-1"/>
    <property type="match status" value="1"/>
</dbReference>
<dbReference type="WBParaSite" id="SSTP_0000165900.1">
    <property type="protein sequence ID" value="SSTP_0000165900.1"/>
    <property type="gene ID" value="SSTP_0000165900"/>
</dbReference>
<keyword evidence="13" id="KW-1185">Reference proteome</keyword>
<dbReference type="SUPFAM" id="SSF57667">
    <property type="entry name" value="beta-beta-alpha zinc fingers"/>
    <property type="match status" value="2"/>
</dbReference>
<dbReference type="PROSITE" id="PS00028">
    <property type="entry name" value="ZINC_FINGER_C2H2_1"/>
    <property type="match status" value="4"/>
</dbReference>
<dbReference type="FunFam" id="3.30.160.60:FF:000208">
    <property type="entry name" value="zinc finger protein Gfi-1b"/>
    <property type="match status" value="1"/>
</dbReference>
<feature type="region of interest" description="Disordered" evidence="11">
    <location>
        <begin position="317"/>
        <end position="336"/>
    </location>
</feature>
<evidence type="ECO:0000256" key="4">
    <source>
        <dbReference type="ARBA" id="ARBA00022771"/>
    </source>
</evidence>
<feature type="domain" description="C2H2-type" evidence="12">
    <location>
        <begin position="272"/>
        <end position="299"/>
    </location>
</feature>
<dbReference type="WBParaSite" id="TCONS_00006225.p1">
    <property type="protein sequence ID" value="TCONS_00006225.p1"/>
    <property type="gene ID" value="XLOC_004392"/>
</dbReference>
<dbReference type="InterPro" id="IPR013087">
    <property type="entry name" value="Znf_C2H2_type"/>
</dbReference>
<comment type="subcellular location">
    <subcellularLocation>
        <location evidence="1">Nucleus</location>
    </subcellularLocation>
</comment>
<evidence type="ECO:0000256" key="8">
    <source>
        <dbReference type="ARBA" id="ARBA00023163"/>
    </source>
</evidence>
<keyword evidence="3" id="KW-0677">Repeat</keyword>
<keyword evidence="4 10" id="KW-0863">Zinc-finger</keyword>
<sequence length="430" mass="48687">MSEIPCTKINFSNNGVKSSYSIENILNPTPFNFHEQQNKSNVDDVKEVSNITESNKICNNRNSPINNIPKIEKLFKFYNPSTTSGMAQLFSIEQLLAMSNLATMTGSNSFNIPSIPIINPLITTPLQLSSNMDSSMILQNQWNLNNFKHLFPSLNMVTLPKTTPKIDETIKSGLTITDRFLNRKTFKEDNIKESCITSTTTDSGMSSNSEIYSKHFECKQCGKTFKRSSTLSTHLLIHSDTRPYPCEYCGKRFHQKSDMKKHTYIHTGEKPHKCTVCGKAFSQSSNLITHTRKHTGYKPFACDICGRTFQRKVDRRRHTETHHTNEHNTGISKQHQILGSENLNFTNNDKKDTINLLPPPLPSSSSINPMTQFINNITGNDFLFHEQSKGTYPSSHNSILSTLESNIFFKEIFGKTLKPEDSSHNLSITS</sequence>
<keyword evidence="9" id="KW-0539">Nucleus</keyword>
<evidence type="ECO:0000256" key="5">
    <source>
        <dbReference type="ARBA" id="ARBA00022833"/>
    </source>
</evidence>
<evidence type="ECO:0000313" key="14">
    <source>
        <dbReference type="WBParaSite" id="SSTP_0000165900.1"/>
    </source>
</evidence>
<feature type="domain" description="C2H2-type" evidence="12">
    <location>
        <begin position="216"/>
        <end position="243"/>
    </location>
</feature>